<accession>A0A9W8GCH6</accession>
<comment type="caution">
    <text evidence="2">The sequence shown here is derived from an EMBL/GenBank/DDBJ whole genome shotgun (WGS) entry which is preliminary data.</text>
</comment>
<protein>
    <recommendedName>
        <fullName evidence="1">CFA20 domain-containing protein</fullName>
    </recommendedName>
</protein>
<proteinExistence type="predicted"/>
<evidence type="ECO:0000313" key="2">
    <source>
        <dbReference type="EMBL" id="KAJ2680735.1"/>
    </source>
</evidence>
<dbReference type="InterPro" id="IPR040441">
    <property type="entry name" value="CFA20/CFAP20DC"/>
</dbReference>
<dbReference type="Proteomes" id="UP001151518">
    <property type="component" value="Unassembled WGS sequence"/>
</dbReference>
<feature type="domain" description="CFA20" evidence="1">
    <location>
        <begin position="1"/>
        <end position="185"/>
    </location>
</feature>
<dbReference type="PANTHER" id="PTHR12458">
    <property type="entry name" value="ORF PROTEIN"/>
    <property type="match status" value="1"/>
</dbReference>
<dbReference type="InterPro" id="IPR007714">
    <property type="entry name" value="CFA20_dom"/>
</dbReference>
<evidence type="ECO:0000313" key="3">
    <source>
        <dbReference type="Proteomes" id="UP001151518"/>
    </source>
</evidence>
<gene>
    <name evidence="2" type="ORF">GGI25_000370</name>
</gene>
<reference evidence="2" key="1">
    <citation type="submission" date="2022-07" db="EMBL/GenBank/DDBJ databases">
        <title>Phylogenomic reconstructions and comparative analyses of Kickxellomycotina fungi.</title>
        <authorList>
            <person name="Reynolds N.K."/>
            <person name="Stajich J.E."/>
            <person name="Barry K."/>
            <person name="Grigoriev I.V."/>
            <person name="Crous P."/>
            <person name="Smith M.E."/>
        </authorList>
    </citation>
    <scope>NUCLEOTIDE SEQUENCE</scope>
    <source>
        <strain evidence="2">NRRL 3115</strain>
    </source>
</reference>
<dbReference type="OrthoDB" id="7486196at2759"/>
<organism evidence="2 3">
    <name type="scientific">Coemansia spiralis</name>
    <dbReference type="NCBI Taxonomy" id="417178"/>
    <lineage>
        <taxon>Eukaryota</taxon>
        <taxon>Fungi</taxon>
        <taxon>Fungi incertae sedis</taxon>
        <taxon>Zoopagomycota</taxon>
        <taxon>Kickxellomycotina</taxon>
        <taxon>Kickxellomycetes</taxon>
        <taxon>Kickxellales</taxon>
        <taxon>Kickxellaceae</taxon>
        <taxon>Coemansia</taxon>
    </lineage>
</organism>
<evidence type="ECO:0000259" key="1">
    <source>
        <dbReference type="Pfam" id="PF05018"/>
    </source>
</evidence>
<dbReference type="EMBL" id="JANBTW010000003">
    <property type="protein sequence ID" value="KAJ2680735.1"/>
    <property type="molecule type" value="Genomic_DNA"/>
</dbReference>
<dbReference type="Pfam" id="PF05018">
    <property type="entry name" value="CFA20_dom"/>
    <property type="match status" value="1"/>
</dbReference>
<sequence>MLRGAYQSGILTVLNSASTQPLALWKSAIADTADSNINIVADDEIRSSVVSLQSDDLCKTHITCPETSTLGMKLPYLIVVMKNTDQLVGFEVQVKDDRGQERSFWTANYEREPQIHPQLSILPLRLDRGWNHLTFDLAQMTNRAYGTRYIETVRIRFHANTRLRLVYFADRLIAEDELPSELKLYY</sequence>
<name>A0A9W8GCH6_9FUNG</name>
<dbReference type="AlphaFoldDB" id="A0A9W8GCH6"/>